<organism evidence="2">
    <name type="scientific">viral metagenome</name>
    <dbReference type="NCBI Taxonomy" id="1070528"/>
    <lineage>
        <taxon>unclassified sequences</taxon>
        <taxon>metagenomes</taxon>
        <taxon>organismal metagenomes</taxon>
    </lineage>
</organism>
<sequence length="220" mass="25964">MISSKNRSYNKNRYVRESHNCYSYFLNLKSKNAYELCRKELNNNDYCKRSQPGYASKYPRLKTADFSCPNIMKRTLDDNNNSVFRIKKTQTCPRSHYKGALVVAPKRDYHYYRLNDENVWTHKPGYKPVQYADSNNNIITDPETAARDYGGTLNYSDFCGFLCVPRDPNKKTMTMYANPELAPIKNVLTEEITNIIKKRRSNKRNINNTRNKRNNYNNYK</sequence>
<protein>
    <submittedName>
        <fullName evidence="2">Uncharacterized protein</fullName>
    </submittedName>
</protein>
<dbReference type="AlphaFoldDB" id="A0A6C0EY35"/>
<evidence type="ECO:0000256" key="1">
    <source>
        <dbReference type="SAM" id="MobiDB-lite"/>
    </source>
</evidence>
<evidence type="ECO:0000313" key="2">
    <source>
        <dbReference type="EMBL" id="QHT32155.1"/>
    </source>
</evidence>
<reference evidence="2" key="1">
    <citation type="journal article" date="2020" name="Nature">
        <title>Giant virus diversity and host interactions through global metagenomics.</title>
        <authorList>
            <person name="Schulz F."/>
            <person name="Roux S."/>
            <person name="Paez-Espino D."/>
            <person name="Jungbluth S."/>
            <person name="Walsh D.A."/>
            <person name="Denef V.J."/>
            <person name="McMahon K.D."/>
            <person name="Konstantinidis K.T."/>
            <person name="Eloe-Fadrosh E.A."/>
            <person name="Kyrpides N.C."/>
            <person name="Woyke T."/>
        </authorList>
    </citation>
    <scope>NUCLEOTIDE SEQUENCE</scope>
    <source>
        <strain evidence="2">GVMAG-M-3300009159-65</strain>
    </source>
</reference>
<accession>A0A6C0EY35</accession>
<name>A0A6C0EY35_9ZZZZ</name>
<dbReference type="EMBL" id="MN738931">
    <property type="protein sequence ID" value="QHT32155.1"/>
    <property type="molecule type" value="Genomic_DNA"/>
</dbReference>
<feature type="compositionally biased region" description="Low complexity" evidence="1">
    <location>
        <begin position="204"/>
        <end position="220"/>
    </location>
</feature>
<proteinExistence type="predicted"/>
<feature type="region of interest" description="Disordered" evidence="1">
    <location>
        <begin position="201"/>
        <end position="220"/>
    </location>
</feature>